<gene>
    <name evidence="14" type="primary">luxS</name>
    <name evidence="15" type="ORF">CLV29_0024</name>
</gene>
<evidence type="ECO:0000256" key="5">
    <source>
        <dbReference type="ARBA" id="ARBA00015130"/>
    </source>
</evidence>
<keyword evidence="7 14" id="KW-0479">Metal-binding</keyword>
<keyword evidence="16" id="KW-1185">Reference proteome</keyword>
<accession>A0A4R7J539</accession>
<sequence>MNVESFNLDHRAVAAPYIRLASEKQLDGGSTITKWDIRFKQPNAEALEMPALHSLEHLFAELSRNHSDKVIDFGPMGCQTGFYLTLDGAPQWSEVAELVEQTLTDVMSAEAVPAANIEQCGWAASHSLVDAQREAAAFLAAREAWEQVWA</sequence>
<dbReference type="InterPro" id="IPR037005">
    <property type="entry name" value="LuxS_sf"/>
</dbReference>
<comment type="function">
    <text evidence="11 14">Involved in the synthesis of autoinducer 2 (AI-2) which is secreted by bacteria and is used to communicate both the cell density and the metabolic potential of the environment. The regulation of gene expression in response to changes in cell density is called quorum sensing. Catalyzes the transformation of S-ribosylhomocysteine (RHC) to homocysteine (HC) and 4,5-dihydroxy-2,3-pentadione (DPD).</text>
</comment>
<dbReference type="SUPFAM" id="SSF63411">
    <property type="entry name" value="LuxS/MPP-like metallohydrolase"/>
    <property type="match status" value="1"/>
</dbReference>
<feature type="binding site" evidence="14">
    <location>
        <position position="53"/>
    </location>
    <ligand>
        <name>Fe cation</name>
        <dbReference type="ChEBI" id="CHEBI:24875"/>
    </ligand>
</feature>
<dbReference type="Gene3D" id="3.30.1360.80">
    <property type="entry name" value="S-ribosylhomocysteinase (LuxS)"/>
    <property type="match status" value="1"/>
</dbReference>
<dbReference type="Pfam" id="PF02664">
    <property type="entry name" value="LuxS"/>
    <property type="match status" value="1"/>
</dbReference>
<comment type="similarity">
    <text evidence="2 14">Belongs to the LuxS family.</text>
</comment>
<evidence type="ECO:0000313" key="16">
    <source>
        <dbReference type="Proteomes" id="UP000295371"/>
    </source>
</evidence>
<keyword evidence="10 14" id="KW-0456">Lyase</keyword>
<evidence type="ECO:0000256" key="10">
    <source>
        <dbReference type="ARBA" id="ARBA00023239"/>
    </source>
</evidence>
<dbReference type="Proteomes" id="UP000295371">
    <property type="component" value="Unassembled WGS sequence"/>
</dbReference>
<dbReference type="NCBIfam" id="NF002604">
    <property type="entry name" value="PRK02260.1-4"/>
    <property type="match status" value="1"/>
</dbReference>
<dbReference type="GO" id="GO:0009372">
    <property type="term" value="P:quorum sensing"/>
    <property type="evidence" value="ECO:0007669"/>
    <property type="project" value="UniProtKB-UniRule"/>
</dbReference>
<dbReference type="PANTHER" id="PTHR35799">
    <property type="entry name" value="S-RIBOSYLHOMOCYSTEINE LYASE"/>
    <property type="match status" value="1"/>
</dbReference>
<evidence type="ECO:0000256" key="12">
    <source>
        <dbReference type="ARBA" id="ARBA00030600"/>
    </source>
</evidence>
<dbReference type="HAMAP" id="MF_00091">
    <property type="entry name" value="LuxS"/>
    <property type="match status" value="1"/>
</dbReference>
<evidence type="ECO:0000256" key="2">
    <source>
        <dbReference type="ARBA" id="ARBA00007311"/>
    </source>
</evidence>
<comment type="subunit">
    <text evidence="3 14">Homodimer.</text>
</comment>
<evidence type="ECO:0000256" key="14">
    <source>
        <dbReference type="HAMAP-Rule" id="MF_00091"/>
    </source>
</evidence>
<feature type="binding site" evidence="14">
    <location>
        <position position="57"/>
    </location>
    <ligand>
        <name>Fe cation</name>
        <dbReference type="ChEBI" id="CHEBI:24875"/>
    </ligand>
</feature>
<reference evidence="15 16" key="1">
    <citation type="submission" date="2019-03" db="EMBL/GenBank/DDBJ databases">
        <title>Genomic Encyclopedia of Archaeal and Bacterial Type Strains, Phase II (KMG-II): from individual species to whole genera.</title>
        <authorList>
            <person name="Goeker M."/>
        </authorList>
    </citation>
    <scope>NUCLEOTIDE SEQUENCE [LARGE SCALE GENOMIC DNA]</scope>
    <source>
        <strain evidence="15 16">DSM 24323</strain>
    </source>
</reference>
<evidence type="ECO:0000256" key="7">
    <source>
        <dbReference type="ARBA" id="ARBA00022723"/>
    </source>
</evidence>
<comment type="caution">
    <text evidence="15">The sequence shown here is derived from an EMBL/GenBank/DDBJ whole genome shotgun (WGS) entry which is preliminary data.</text>
</comment>
<name>A0A4R7J539_9ACTN</name>
<evidence type="ECO:0000256" key="8">
    <source>
        <dbReference type="ARBA" id="ARBA00022929"/>
    </source>
</evidence>
<organism evidence="15 16">
    <name type="scientific">Naumannella halotolerans</name>
    <dbReference type="NCBI Taxonomy" id="993414"/>
    <lineage>
        <taxon>Bacteria</taxon>
        <taxon>Bacillati</taxon>
        <taxon>Actinomycetota</taxon>
        <taxon>Actinomycetes</taxon>
        <taxon>Propionibacteriales</taxon>
        <taxon>Propionibacteriaceae</taxon>
        <taxon>Naumannella</taxon>
    </lineage>
</organism>
<proteinExistence type="inferred from homology"/>
<evidence type="ECO:0000256" key="13">
    <source>
        <dbReference type="ARBA" id="ARBA00031777"/>
    </source>
</evidence>
<dbReference type="GO" id="GO:0043768">
    <property type="term" value="F:S-ribosylhomocysteine lyase activity"/>
    <property type="evidence" value="ECO:0007669"/>
    <property type="project" value="UniProtKB-UniRule"/>
</dbReference>
<keyword evidence="6 14" id="KW-0673">Quorum sensing</keyword>
<comment type="catalytic activity">
    <reaction evidence="1 14">
        <text>S-(5-deoxy-D-ribos-5-yl)-L-homocysteine = (S)-4,5-dihydroxypentane-2,3-dione + L-homocysteine</text>
        <dbReference type="Rhea" id="RHEA:17753"/>
        <dbReference type="ChEBI" id="CHEBI:29484"/>
        <dbReference type="ChEBI" id="CHEBI:58195"/>
        <dbReference type="ChEBI" id="CHEBI:58199"/>
        <dbReference type="EC" id="4.4.1.21"/>
    </reaction>
</comment>
<evidence type="ECO:0000256" key="4">
    <source>
        <dbReference type="ARBA" id="ARBA00012240"/>
    </source>
</evidence>
<dbReference type="PRINTS" id="PR01487">
    <property type="entry name" value="LUXSPROTEIN"/>
</dbReference>
<dbReference type="PANTHER" id="PTHR35799:SF1">
    <property type="entry name" value="S-RIBOSYLHOMOCYSTEINE LYASE"/>
    <property type="match status" value="1"/>
</dbReference>
<dbReference type="PIRSF" id="PIRSF006160">
    <property type="entry name" value="AI2"/>
    <property type="match status" value="1"/>
</dbReference>
<evidence type="ECO:0000313" key="15">
    <source>
        <dbReference type="EMBL" id="TDT32450.1"/>
    </source>
</evidence>
<evidence type="ECO:0000256" key="6">
    <source>
        <dbReference type="ARBA" id="ARBA00022654"/>
    </source>
</evidence>
<dbReference type="InterPro" id="IPR003815">
    <property type="entry name" value="S-ribosylhomocysteinase"/>
</dbReference>
<dbReference type="EC" id="4.4.1.21" evidence="4 14"/>
<dbReference type="GO" id="GO:0005506">
    <property type="term" value="F:iron ion binding"/>
    <property type="evidence" value="ECO:0007669"/>
    <property type="project" value="InterPro"/>
</dbReference>
<protein>
    <recommendedName>
        <fullName evidence="5 14">S-ribosylhomocysteine lyase</fullName>
        <ecNumber evidence="4 14">4.4.1.21</ecNumber>
    </recommendedName>
    <alternativeName>
        <fullName evidence="12 14">AI-2 synthesis protein</fullName>
    </alternativeName>
    <alternativeName>
        <fullName evidence="13 14">Autoinducer-2 production protein LuxS</fullName>
    </alternativeName>
</protein>
<evidence type="ECO:0000256" key="9">
    <source>
        <dbReference type="ARBA" id="ARBA00023004"/>
    </source>
</evidence>
<dbReference type="RefSeq" id="WP_133754921.1">
    <property type="nucleotide sequence ID" value="NZ_SOAW01000001.1"/>
</dbReference>
<keyword evidence="9 14" id="KW-0408">Iron</keyword>
<feature type="binding site" evidence="14">
    <location>
        <position position="120"/>
    </location>
    <ligand>
        <name>Fe cation</name>
        <dbReference type="ChEBI" id="CHEBI:24875"/>
    </ligand>
</feature>
<comment type="cofactor">
    <cofactor evidence="14">
        <name>Fe cation</name>
        <dbReference type="ChEBI" id="CHEBI:24875"/>
    </cofactor>
    <text evidence="14">Binds 1 Fe cation per subunit.</text>
</comment>
<evidence type="ECO:0000256" key="1">
    <source>
        <dbReference type="ARBA" id="ARBA00000297"/>
    </source>
</evidence>
<dbReference type="InterPro" id="IPR011249">
    <property type="entry name" value="Metalloenz_LuxS/M16"/>
</dbReference>
<evidence type="ECO:0000256" key="3">
    <source>
        <dbReference type="ARBA" id="ARBA00011738"/>
    </source>
</evidence>
<dbReference type="AlphaFoldDB" id="A0A4R7J539"/>
<evidence type="ECO:0000256" key="11">
    <source>
        <dbReference type="ARBA" id="ARBA00024654"/>
    </source>
</evidence>
<dbReference type="OrthoDB" id="9788129at2"/>
<dbReference type="EMBL" id="SOAW01000001">
    <property type="protein sequence ID" value="TDT32450.1"/>
    <property type="molecule type" value="Genomic_DNA"/>
</dbReference>
<keyword evidence="8 14" id="KW-0071">Autoinducer synthesis</keyword>